<dbReference type="PANTHER" id="PTHR45844">
    <property type="entry name" value="TRANSCRIPTION FACTOR BHLH30"/>
    <property type="match status" value="1"/>
</dbReference>
<comment type="caution">
    <text evidence="8">The sequence shown here is derived from an EMBL/GenBank/DDBJ whole genome shotgun (WGS) entry which is preliminary data.</text>
</comment>
<keyword evidence="5" id="KW-0539">Nucleus</keyword>
<dbReference type="InterPro" id="IPR045865">
    <property type="entry name" value="ACT-like_dom_sf"/>
</dbReference>
<evidence type="ECO:0000256" key="5">
    <source>
        <dbReference type="ARBA" id="ARBA00023242"/>
    </source>
</evidence>
<evidence type="ECO:0000256" key="3">
    <source>
        <dbReference type="ARBA" id="ARBA00023125"/>
    </source>
</evidence>
<dbReference type="GO" id="GO:0046983">
    <property type="term" value="F:protein dimerization activity"/>
    <property type="evidence" value="ECO:0007669"/>
    <property type="project" value="InterPro"/>
</dbReference>
<dbReference type="AlphaFoldDB" id="A0AAV1QYP6"/>
<gene>
    <name evidence="8" type="ORF">DCAF_LOCUS3582</name>
</gene>
<evidence type="ECO:0000256" key="4">
    <source>
        <dbReference type="ARBA" id="ARBA00023163"/>
    </source>
</evidence>
<dbReference type="GO" id="GO:0003700">
    <property type="term" value="F:DNA-binding transcription factor activity"/>
    <property type="evidence" value="ECO:0007669"/>
    <property type="project" value="InterPro"/>
</dbReference>
<dbReference type="Gene3D" id="4.10.280.10">
    <property type="entry name" value="Helix-loop-helix DNA-binding domain"/>
    <property type="match status" value="1"/>
</dbReference>
<keyword evidence="9" id="KW-1185">Reference proteome</keyword>
<dbReference type="InterPro" id="IPR011598">
    <property type="entry name" value="bHLH_dom"/>
</dbReference>
<keyword evidence="3" id="KW-0238">DNA-binding</keyword>
<feature type="domain" description="BHLH" evidence="7">
    <location>
        <begin position="66"/>
        <end position="131"/>
    </location>
</feature>
<keyword evidence="2" id="KW-0805">Transcription regulation</keyword>
<dbReference type="InterPro" id="IPR036638">
    <property type="entry name" value="HLH_DNA-bd_sf"/>
</dbReference>
<dbReference type="SUPFAM" id="SSF55021">
    <property type="entry name" value="ACT-like"/>
    <property type="match status" value="1"/>
</dbReference>
<evidence type="ECO:0000256" key="2">
    <source>
        <dbReference type="ARBA" id="ARBA00023015"/>
    </source>
</evidence>
<protein>
    <recommendedName>
        <fullName evidence="7">BHLH domain-containing protein</fullName>
    </recommendedName>
</protein>
<proteinExistence type="predicted"/>
<dbReference type="CDD" id="cd04873">
    <property type="entry name" value="ACT_UUR-ACR-like"/>
    <property type="match status" value="1"/>
</dbReference>
<dbReference type="GO" id="GO:0003677">
    <property type="term" value="F:DNA binding"/>
    <property type="evidence" value="ECO:0007669"/>
    <property type="project" value="UniProtKB-KW"/>
</dbReference>
<organism evidence="8 9">
    <name type="scientific">Dovyalis caffra</name>
    <dbReference type="NCBI Taxonomy" id="77055"/>
    <lineage>
        <taxon>Eukaryota</taxon>
        <taxon>Viridiplantae</taxon>
        <taxon>Streptophyta</taxon>
        <taxon>Embryophyta</taxon>
        <taxon>Tracheophyta</taxon>
        <taxon>Spermatophyta</taxon>
        <taxon>Magnoliopsida</taxon>
        <taxon>eudicotyledons</taxon>
        <taxon>Gunneridae</taxon>
        <taxon>Pentapetalae</taxon>
        <taxon>rosids</taxon>
        <taxon>fabids</taxon>
        <taxon>Malpighiales</taxon>
        <taxon>Salicaceae</taxon>
        <taxon>Flacourtieae</taxon>
        <taxon>Dovyalis</taxon>
    </lineage>
</organism>
<evidence type="ECO:0000313" key="9">
    <source>
        <dbReference type="Proteomes" id="UP001314170"/>
    </source>
</evidence>
<comment type="subcellular location">
    <subcellularLocation>
        <location evidence="1">Nucleus</location>
    </subcellularLocation>
</comment>
<dbReference type="SMART" id="SM00353">
    <property type="entry name" value="HLH"/>
    <property type="match status" value="1"/>
</dbReference>
<dbReference type="Proteomes" id="UP001314170">
    <property type="component" value="Unassembled WGS sequence"/>
</dbReference>
<dbReference type="Pfam" id="PF00010">
    <property type="entry name" value="HLH"/>
    <property type="match status" value="1"/>
</dbReference>
<feature type="region of interest" description="Disordered" evidence="6">
    <location>
        <begin position="60"/>
        <end position="80"/>
    </location>
</feature>
<reference evidence="8 9" key="1">
    <citation type="submission" date="2024-01" db="EMBL/GenBank/DDBJ databases">
        <authorList>
            <person name="Waweru B."/>
        </authorList>
    </citation>
    <scope>NUCLEOTIDE SEQUENCE [LARGE SCALE GENOMIC DNA]</scope>
</reference>
<accession>A0AAV1QYP6</accession>
<dbReference type="PANTHER" id="PTHR45844:SF18">
    <property type="entry name" value="TRANSCRIPTION FACTOR BHLH51"/>
    <property type="match status" value="1"/>
</dbReference>
<dbReference type="SUPFAM" id="SSF47459">
    <property type="entry name" value="HLH, helix-loop-helix DNA-binding domain"/>
    <property type="match status" value="1"/>
</dbReference>
<evidence type="ECO:0000256" key="6">
    <source>
        <dbReference type="SAM" id="MobiDB-lite"/>
    </source>
</evidence>
<dbReference type="EMBL" id="CAWUPB010000850">
    <property type="protein sequence ID" value="CAK7325890.1"/>
    <property type="molecule type" value="Genomic_DNA"/>
</dbReference>
<evidence type="ECO:0000259" key="7">
    <source>
        <dbReference type="PROSITE" id="PS50888"/>
    </source>
</evidence>
<dbReference type="InterPro" id="IPR045847">
    <property type="entry name" value="AIG1-like"/>
</dbReference>
<name>A0AAV1QYP6_9ROSI</name>
<evidence type="ECO:0000313" key="8">
    <source>
        <dbReference type="EMBL" id="CAK7325890.1"/>
    </source>
</evidence>
<evidence type="ECO:0000256" key="1">
    <source>
        <dbReference type="ARBA" id="ARBA00004123"/>
    </source>
</evidence>
<keyword evidence="4" id="KW-0804">Transcription</keyword>
<sequence>MEDHYSPSGPAAPAEANWVQTSAAVYDESFLVPCQSHASASANFQVHGFPSWSIPIQEASEDKAASSSKSHSQAEKRRRDRINSQLGILRKLIPESEKNSLTTELEMNQSFLAQMDKAALLGSAIDHVKDLKEKAAEISRTFTIPTEVDEVTVDCDVSQVKDDPFIRASVCCDDRPELFSELIRVLKGLRLTIVRADIASVGGRVKSILVLCNQCSKEGSVSISTIKQSLNLVLSRIASSSVPSNYRIRSKRQSDKVLQVEKTDSLLQ</sequence>
<dbReference type="PROSITE" id="PS50888">
    <property type="entry name" value="BHLH"/>
    <property type="match status" value="1"/>
</dbReference>
<dbReference type="GO" id="GO:0005634">
    <property type="term" value="C:nucleus"/>
    <property type="evidence" value="ECO:0007669"/>
    <property type="project" value="UniProtKB-SubCell"/>
</dbReference>